<dbReference type="Proteomes" id="UP000033385">
    <property type="component" value="Unassembled WGS sequence"/>
</dbReference>
<gene>
    <name evidence="1" type="ORF">APHNP_0366</name>
</gene>
<reference evidence="1 2" key="1">
    <citation type="submission" date="2015-01" db="EMBL/GenBank/DDBJ databases">
        <title>Genome Sequencing of Rickettsiales.</title>
        <authorList>
            <person name="Daugherty S.C."/>
            <person name="Su Q."/>
            <person name="Abolude K."/>
            <person name="Beier-Sexton M."/>
            <person name="Carlyon J.A."/>
            <person name="Carter R."/>
            <person name="Day N.P."/>
            <person name="Dumler S.J."/>
            <person name="Dyachenko V."/>
            <person name="Godinez A."/>
            <person name="Kurtti T.J."/>
            <person name="Lichay M."/>
            <person name="Mullins K.E."/>
            <person name="Ott S."/>
            <person name="Pappas-Brown V."/>
            <person name="Paris D.H."/>
            <person name="Patel P."/>
            <person name="Richards A.L."/>
            <person name="Sadzewicz L."/>
            <person name="Sears K."/>
            <person name="Seidman D."/>
            <person name="Sengamalay N."/>
            <person name="Stenos J."/>
            <person name="Tallon L.J."/>
            <person name="Vincent G."/>
            <person name="Fraser C.M."/>
            <person name="Munderloh U."/>
            <person name="Dunning-Hotopp J.C."/>
        </authorList>
    </citation>
    <scope>NUCLEOTIDE SEQUENCE [LARGE SCALE GENOMIC DNA]</scope>
    <source>
        <strain evidence="1 2">ApNP</strain>
    </source>
</reference>
<dbReference type="EMBL" id="LANW01000001">
    <property type="protein sequence ID" value="KJV67996.1"/>
    <property type="molecule type" value="Genomic_DNA"/>
</dbReference>
<accession>A0A0F3NJN9</accession>
<evidence type="ECO:0000313" key="1">
    <source>
        <dbReference type="EMBL" id="KJV67996.1"/>
    </source>
</evidence>
<proteinExistence type="predicted"/>
<protein>
    <submittedName>
        <fullName evidence="1">Uncharacterized protein</fullName>
    </submittedName>
</protein>
<dbReference type="PATRIC" id="fig|1359153.3.peg.377"/>
<name>A0A0F3NJN9_ANAPH</name>
<organism evidence="1 2">
    <name type="scientific">Anaplasma phagocytophilum str. ApNP</name>
    <dbReference type="NCBI Taxonomy" id="1359153"/>
    <lineage>
        <taxon>Bacteria</taxon>
        <taxon>Pseudomonadati</taxon>
        <taxon>Pseudomonadota</taxon>
        <taxon>Alphaproteobacteria</taxon>
        <taxon>Rickettsiales</taxon>
        <taxon>Anaplasmataceae</taxon>
        <taxon>Anaplasma</taxon>
        <taxon>phagocytophilum group</taxon>
    </lineage>
</organism>
<comment type="caution">
    <text evidence="1">The sequence shown here is derived from an EMBL/GenBank/DDBJ whole genome shotgun (WGS) entry which is preliminary data.</text>
</comment>
<evidence type="ECO:0000313" key="2">
    <source>
        <dbReference type="Proteomes" id="UP000033385"/>
    </source>
</evidence>
<dbReference type="AlphaFoldDB" id="A0A0F3NJN9"/>
<sequence>MESSMSTFHRFGFFAKKLRFMAIIRKDSLLCPLDILREFSGLQQ</sequence>